<name>A0ABN7KI69_9BURK</name>
<dbReference type="InterPro" id="IPR020904">
    <property type="entry name" value="Sc_DH/Rdtase_CS"/>
</dbReference>
<gene>
    <name evidence="2" type="primary">bacC_1</name>
    <name evidence="2" type="ORF">R69776_00410</name>
</gene>
<dbReference type="Proteomes" id="UP000673821">
    <property type="component" value="Unassembled WGS sequence"/>
</dbReference>
<evidence type="ECO:0000313" key="2">
    <source>
        <dbReference type="EMBL" id="CAE6694546.1"/>
    </source>
</evidence>
<dbReference type="RefSeq" id="WP_200660059.1">
    <property type="nucleotide sequence ID" value="NZ_CAJNBH010000001.1"/>
</dbReference>
<reference evidence="2 3" key="1">
    <citation type="submission" date="2021-02" db="EMBL/GenBank/DDBJ databases">
        <authorList>
            <person name="Vanwijnsberghe S."/>
        </authorList>
    </citation>
    <scope>NUCLEOTIDE SEQUENCE [LARGE SCALE GENOMIC DNA]</scope>
    <source>
        <strain evidence="2 3">R-69776</strain>
    </source>
</reference>
<accession>A0ABN7KI69</accession>
<evidence type="ECO:0000313" key="3">
    <source>
        <dbReference type="Proteomes" id="UP000673821"/>
    </source>
</evidence>
<protein>
    <submittedName>
        <fullName evidence="2">Dihydroanticapsin 7-dehydrogenase</fullName>
        <ecNumber evidence="2">1.1.1.385</ecNumber>
    </submittedName>
</protein>
<dbReference type="InterPro" id="IPR002347">
    <property type="entry name" value="SDR_fam"/>
</dbReference>
<organism evidence="2 3">
    <name type="scientific">Paraburkholderia nemoris</name>
    <dbReference type="NCBI Taxonomy" id="2793076"/>
    <lineage>
        <taxon>Bacteria</taxon>
        <taxon>Pseudomonadati</taxon>
        <taxon>Pseudomonadota</taxon>
        <taxon>Betaproteobacteria</taxon>
        <taxon>Burkholderiales</taxon>
        <taxon>Burkholderiaceae</taxon>
        <taxon>Paraburkholderia</taxon>
    </lineage>
</organism>
<dbReference type="SUPFAM" id="SSF51735">
    <property type="entry name" value="NAD(P)-binding Rossmann-fold domains"/>
    <property type="match status" value="1"/>
</dbReference>
<comment type="similarity">
    <text evidence="1">Belongs to the short-chain dehydrogenases/reductases (SDR) family.</text>
</comment>
<keyword evidence="3" id="KW-1185">Reference proteome</keyword>
<dbReference type="Pfam" id="PF13561">
    <property type="entry name" value="adh_short_C2"/>
    <property type="match status" value="1"/>
</dbReference>
<dbReference type="PRINTS" id="PR00081">
    <property type="entry name" value="GDHRDH"/>
</dbReference>
<dbReference type="InterPro" id="IPR036291">
    <property type="entry name" value="NAD(P)-bd_dom_sf"/>
</dbReference>
<evidence type="ECO:0000256" key="1">
    <source>
        <dbReference type="ARBA" id="ARBA00006484"/>
    </source>
</evidence>
<proteinExistence type="inferred from homology"/>
<dbReference type="GO" id="GO:0016491">
    <property type="term" value="F:oxidoreductase activity"/>
    <property type="evidence" value="ECO:0007669"/>
    <property type="project" value="UniProtKB-KW"/>
</dbReference>
<dbReference type="PROSITE" id="PS00061">
    <property type="entry name" value="ADH_SHORT"/>
    <property type="match status" value="1"/>
</dbReference>
<dbReference type="PANTHER" id="PTHR42760">
    <property type="entry name" value="SHORT-CHAIN DEHYDROGENASES/REDUCTASES FAMILY MEMBER"/>
    <property type="match status" value="1"/>
</dbReference>
<comment type="caution">
    <text evidence="2">The sequence shown here is derived from an EMBL/GenBank/DDBJ whole genome shotgun (WGS) entry which is preliminary data.</text>
</comment>
<sequence length="300" mass="31342">MGAFHIGIARGKGVSAYVGDGLNCLDRIGESKAISADTMTLTLFKRENDMRLKDRVALITGAQRGIGYAIAERFVAEGAKVVLADVTDATAEADALCASGGEACYVRADVSLESDVSEMVRLAEARFGNVDILVNNAGIEFAKTVLDTSVAEWDQLMAVNLKGVFLCSKAIIPAMQRRGRGVIINIASELGLVGEANVAAYCASKGGVVMLTKAMAIDHGRQGIRVNCLCPGPVTTQLLEDVFSSSADPAGLRRSFEASTVLGRIGSPDEVAGAAVFLASDDSAYMSGANLVIDGGWTAR</sequence>
<dbReference type="EC" id="1.1.1.385" evidence="2"/>
<dbReference type="PANTHER" id="PTHR42760:SF122">
    <property type="entry name" value="NAD(P)-BINDING PROTEIN"/>
    <property type="match status" value="1"/>
</dbReference>
<dbReference type="Gene3D" id="3.40.50.720">
    <property type="entry name" value="NAD(P)-binding Rossmann-like Domain"/>
    <property type="match status" value="1"/>
</dbReference>
<dbReference type="EMBL" id="CAJNBH010000001">
    <property type="protein sequence ID" value="CAE6694546.1"/>
    <property type="molecule type" value="Genomic_DNA"/>
</dbReference>
<dbReference type="CDD" id="cd05233">
    <property type="entry name" value="SDR_c"/>
    <property type="match status" value="1"/>
</dbReference>
<dbReference type="PRINTS" id="PR00080">
    <property type="entry name" value="SDRFAMILY"/>
</dbReference>
<keyword evidence="2" id="KW-0560">Oxidoreductase</keyword>
<dbReference type="NCBIfam" id="NF005559">
    <property type="entry name" value="PRK07231.1"/>
    <property type="match status" value="1"/>
</dbReference>